<reference evidence="12" key="2">
    <citation type="submission" date="2015-06" db="UniProtKB">
        <authorList>
            <consortium name="EnsemblMetazoa"/>
        </authorList>
    </citation>
    <scope>IDENTIFICATION</scope>
</reference>
<sequence length="520" mass="58929">MKVVLMVAEKPSLAASIANILGSGKCSQRKGSNNACSVHEWKGTFQGESVLFKMTSVCGHVMTCNFTGKYNSWDQIDPVELFSCPIQKQEANPRLHMNSFLEREAKGCSYLVLWLDCDKEGENICFEVMNAVSRTIPNIYSKKVTFRAHFSAISDKDIMKAMASLGHPDENQSKSVDARQELDLRIGCAFTRFQTRFFQGKYGDLDSSLISYGPCQTPTLGFCVKRHDDIQTFKPENYWCLSLQTSNPSAHFEWKRKRIFKRDIAMLLLNQIKKIKEAKISKCVTKTEFRKRPQALNTVELMKAASVGFNLSPHATMQIAEKLYIQGYISYPRTETTAYPQNYDFSSTVRQLKEIPDYSAEADNILKNINSPRSGKDCGDHPPITPMKAGQRSSFDNDSWKIYDYVCRHFLGTISKDLKYSEVTTEIVVETETFVNTSKCLIDPGYTSAMNWMAFKNDESGAKFTEGQTVEINDIKISEHQTSPPDYLTESDLISLMEKHGIGTELLFPCISTIFPREIM</sequence>
<dbReference type="Proteomes" id="UP000015102">
    <property type="component" value="Unassembled WGS sequence"/>
</dbReference>
<dbReference type="EMBL" id="CAQQ02001837">
    <property type="status" value="NOT_ANNOTATED_CDS"/>
    <property type="molecule type" value="Genomic_DNA"/>
</dbReference>
<dbReference type="GO" id="GO:0006310">
    <property type="term" value="P:DNA recombination"/>
    <property type="evidence" value="ECO:0007669"/>
    <property type="project" value="TreeGrafter"/>
</dbReference>
<dbReference type="EC" id="5.6.2.1" evidence="3 8"/>
<comment type="function">
    <text evidence="7">Releases the supercoiling and torsional tension of DNA introduced during the DNA replication and transcription by transiently cleaving and rejoining one strand of the DNA duplex. Introduces a single-strand break via transesterification at a target site in duplex DNA. The scissile phosphodiester is attacked by the catalytic tyrosine of the enzyme, resulting in the formation of a DNA-(5'-phosphotyrosyl)-enzyme intermediate and the expulsion of a 3'-OH DNA strand. The free DNA strand than undergoes passage around the unbroken strand thus removing DNA supercoils. Finally, in the religation step, the DNA 3'-OH attacks the covalent intermediate to expel the active-site tyrosine and restore the DNA phosphodiester backbone. Weakly relaxes negative supercoils and displays a distinct preference for binding single-stranded DNA.</text>
</comment>
<dbReference type="SMART" id="SM00493">
    <property type="entry name" value="TOPRIM"/>
    <property type="match status" value="1"/>
</dbReference>
<dbReference type="InterPro" id="IPR003602">
    <property type="entry name" value="Topo_IA_DNA-bd_dom"/>
</dbReference>
<evidence type="ECO:0000259" key="10">
    <source>
        <dbReference type="PROSITE" id="PS50880"/>
    </source>
</evidence>
<evidence type="ECO:0000259" key="11">
    <source>
        <dbReference type="PROSITE" id="PS52039"/>
    </source>
</evidence>
<dbReference type="GO" id="GO:0006281">
    <property type="term" value="P:DNA repair"/>
    <property type="evidence" value="ECO:0007669"/>
    <property type="project" value="TreeGrafter"/>
</dbReference>
<evidence type="ECO:0000256" key="5">
    <source>
        <dbReference type="ARBA" id="ARBA00023125"/>
    </source>
</evidence>
<keyword evidence="5 8" id="KW-0238">DNA-binding</keyword>
<protein>
    <recommendedName>
        <fullName evidence="3 8">DNA topoisomerase</fullName>
        <ecNumber evidence="3 8">5.6.2.1</ecNumber>
    </recommendedName>
</protein>
<dbReference type="EMBL" id="CAQQ02001838">
    <property type="status" value="NOT_ANNOTATED_CDS"/>
    <property type="molecule type" value="Genomic_DNA"/>
</dbReference>
<evidence type="ECO:0000313" key="12">
    <source>
        <dbReference type="EnsemblMetazoa" id="MESCA001617-PA"/>
    </source>
</evidence>
<dbReference type="AlphaFoldDB" id="T1GE59"/>
<evidence type="ECO:0000256" key="2">
    <source>
        <dbReference type="ARBA" id="ARBA00009446"/>
    </source>
</evidence>
<comment type="function">
    <text evidence="8">Introduces a single-strand break via transesterification at a target site in duplex DNA. Releases the supercoiling and torsional tension of DNA introduced during the DNA replication and transcription by transiently cleaving and rejoining one strand of the DNA duplex. The scissile phosphodiester is attacked by the catalytic tyrosine of the enzyme, resulting in the formation of a DNA-(5'-phosphotyrosyl)-enzyme intermediate and the expulsion of a 3'-OH DNA strand.</text>
</comment>
<dbReference type="SMART" id="SM00437">
    <property type="entry name" value="TOP1Ac"/>
    <property type="match status" value="1"/>
</dbReference>
<dbReference type="PANTHER" id="PTHR11390:SF20">
    <property type="entry name" value="DNA TOPOISOMERASE 3-BETA-1"/>
    <property type="match status" value="1"/>
</dbReference>
<reference evidence="13" key="1">
    <citation type="submission" date="2013-02" db="EMBL/GenBank/DDBJ databases">
        <authorList>
            <person name="Hughes D."/>
        </authorList>
    </citation>
    <scope>NUCLEOTIDE SEQUENCE</scope>
    <source>
        <strain>Durham</strain>
        <strain evidence="13">NC isolate 2 -- Noor lab</strain>
    </source>
</reference>
<organism evidence="12 13">
    <name type="scientific">Megaselia scalaris</name>
    <name type="common">Humpbacked fly</name>
    <name type="synonym">Phora scalaris</name>
    <dbReference type="NCBI Taxonomy" id="36166"/>
    <lineage>
        <taxon>Eukaryota</taxon>
        <taxon>Metazoa</taxon>
        <taxon>Ecdysozoa</taxon>
        <taxon>Arthropoda</taxon>
        <taxon>Hexapoda</taxon>
        <taxon>Insecta</taxon>
        <taxon>Pterygota</taxon>
        <taxon>Neoptera</taxon>
        <taxon>Endopterygota</taxon>
        <taxon>Diptera</taxon>
        <taxon>Brachycera</taxon>
        <taxon>Muscomorpha</taxon>
        <taxon>Platypezoidea</taxon>
        <taxon>Phoridae</taxon>
        <taxon>Megaseliini</taxon>
        <taxon>Megaselia</taxon>
    </lineage>
</organism>
<dbReference type="EMBL" id="CAQQ02001839">
    <property type="status" value="NOT_ANNOTATED_CDS"/>
    <property type="molecule type" value="Genomic_DNA"/>
</dbReference>
<evidence type="ECO:0000256" key="6">
    <source>
        <dbReference type="ARBA" id="ARBA00023235"/>
    </source>
</evidence>
<dbReference type="Gene3D" id="1.10.460.10">
    <property type="entry name" value="Topoisomerase I, domain 2"/>
    <property type="match status" value="1"/>
</dbReference>
<dbReference type="InterPro" id="IPR013824">
    <property type="entry name" value="Topo_IA_cen_sub1"/>
</dbReference>
<dbReference type="Gene3D" id="3.40.50.140">
    <property type="match status" value="1"/>
</dbReference>
<dbReference type="OMA" id="ACSTHEW"/>
<dbReference type="Gene3D" id="1.10.290.10">
    <property type="entry name" value="Topoisomerase I, domain 4"/>
    <property type="match status" value="1"/>
</dbReference>
<dbReference type="GO" id="GO:0003677">
    <property type="term" value="F:DNA binding"/>
    <property type="evidence" value="ECO:0007669"/>
    <property type="project" value="UniProtKB-KW"/>
</dbReference>
<keyword evidence="4 8" id="KW-0799">Topoisomerase</keyword>
<dbReference type="HOGENOM" id="CLU_002929_1_3_1"/>
<keyword evidence="6 8" id="KW-0413">Isomerase</keyword>
<dbReference type="PANTHER" id="PTHR11390">
    <property type="entry name" value="PROKARYOTIC DNA TOPOISOMERASE"/>
    <property type="match status" value="1"/>
</dbReference>
<comment type="similarity">
    <text evidence="2 8">Belongs to the type IA topoisomerase family.</text>
</comment>
<keyword evidence="13" id="KW-1185">Reference proteome</keyword>
<dbReference type="GO" id="GO:0006265">
    <property type="term" value="P:DNA topological change"/>
    <property type="evidence" value="ECO:0007669"/>
    <property type="project" value="InterPro"/>
</dbReference>
<accession>T1GE59</accession>
<name>T1GE59_MEGSC</name>
<dbReference type="Pfam" id="PF01751">
    <property type="entry name" value="Toprim"/>
    <property type="match status" value="1"/>
</dbReference>
<evidence type="ECO:0000256" key="7">
    <source>
        <dbReference type="ARBA" id="ARBA00056363"/>
    </source>
</evidence>
<dbReference type="FunFam" id="1.10.290.10:FF:000001">
    <property type="entry name" value="DNA topoisomerase"/>
    <property type="match status" value="1"/>
</dbReference>
<dbReference type="GO" id="GO:0005634">
    <property type="term" value="C:nucleus"/>
    <property type="evidence" value="ECO:0007669"/>
    <property type="project" value="TreeGrafter"/>
</dbReference>
<feature type="domain" description="Toprim" evidence="10">
    <location>
        <begin position="3"/>
        <end position="151"/>
    </location>
</feature>
<dbReference type="InterPro" id="IPR006171">
    <property type="entry name" value="TOPRIM_dom"/>
</dbReference>
<dbReference type="GO" id="GO:0003917">
    <property type="term" value="F:DNA topoisomerase type I (single strand cut, ATP-independent) activity"/>
    <property type="evidence" value="ECO:0007669"/>
    <property type="project" value="UniProtKB-EC"/>
</dbReference>
<dbReference type="PRINTS" id="PR00417">
    <property type="entry name" value="PRTPISMRASEI"/>
</dbReference>
<evidence type="ECO:0000256" key="8">
    <source>
        <dbReference type="RuleBase" id="RU362092"/>
    </source>
</evidence>
<evidence type="ECO:0000256" key="4">
    <source>
        <dbReference type="ARBA" id="ARBA00023029"/>
    </source>
</evidence>
<dbReference type="InterPro" id="IPR034144">
    <property type="entry name" value="TOPRIM_TopoIII"/>
</dbReference>
<dbReference type="EnsemblMetazoa" id="MESCA001617-RA">
    <property type="protein sequence ID" value="MESCA001617-PA"/>
    <property type="gene ID" value="MESCA001617"/>
</dbReference>
<dbReference type="InterPro" id="IPR013497">
    <property type="entry name" value="Topo_IA_cen"/>
</dbReference>
<dbReference type="CDD" id="cd03362">
    <property type="entry name" value="TOPRIM_TopoIA_TopoIII"/>
    <property type="match status" value="1"/>
</dbReference>
<dbReference type="InterPro" id="IPR000380">
    <property type="entry name" value="Topo_IA"/>
</dbReference>
<dbReference type="SUPFAM" id="SSF56712">
    <property type="entry name" value="Prokaryotic type I DNA topoisomerase"/>
    <property type="match status" value="1"/>
</dbReference>
<feature type="domain" description="Topo IA-type catalytic" evidence="11">
    <location>
        <begin position="169"/>
        <end position="520"/>
    </location>
</feature>
<dbReference type="SMART" id="SM00436">
    <property type="entry name" value="TOP1Bc"/>
    <property type="match status" value="1"/>
</dbReference>
<dbReference type="InterPro" id="IPR003601">
    <property type="entry name" value="Topo_IA_2"/>
</dbReference>
<dbReference type="InterPro" id="IPR023405">
    <property type="entry name" value="Topo_IA_core_domain"/>
</dbReference>
<evidence type="ECO:0000256" key="9">
    <source>
        <dbReference type="SAM" id="MobiDB-lite"/>
    </source>
</evidence>
<evidence type="ECO:0000256" key="1">
    <source>
        <dbReference type="ARBA" id="ARBA00000213"/>
    </source>
</evidence>
<evidence type="ECO:0000313" key="13">
    <source>
        <dbReference type="Proteomes" id="UP000015102"/>
    </source>
</evidence>
<evidence type="ECO:0000256" key="3">
    <source>
        <dbReference type="ARBA" id="ARBA00012891"/>
    </source>
</evidence>
<proteinExistence type="inferred from homology"/>
<dbReference type="Gene3D" id="2.70.20.10">
    <property type="entry name" value="Topoisomerase I, domain 3"/>
    <property type="match status" value="1"/>
</dbReference>
<dbReference type="FunFam" id="3.40.50.140:FF:000002">
    <property type="entry name" value="DNA topoisomerase"/>
    <property type="match status" value="1"/>
</dbReference>
<dbReference type="InterPro" id="IPR013825">
    <property type="entry name" value="Topo_IA_cen_sub2"/>
</dbReference>
<dbReference type="STRING" id="36166.T1GE59"/>
<dbReference type="Pfam" id="PF01131">
    <property type="entry name" value="Topoisom_bac"/>
    <property type="match status" value="1"/>
</dbReference>
<comment type="catalytic activity">
    <reaction evidence="1 8">
        <text>ATP-independent breakage of single-stranded DNA, followed by passage and rejoining.</text>
        <dbReference type="EC" id="5.6.2.1"/>
    </reaction>
</comment>
<feature type="region of interest" description="Disordered" evidence="9">
    <location>
        <begin position="370"/>
        <end position="392"/>
    </location>
</feature>
<dbReference type="InterPro" id="IPR013826">
    <property type="entry name" value="Topo_IA_cen_sub3"/>
</dbReference>
<dbReference type="PROSITE" id="PS50880">
    <property type="entry name" value="TOPRIM"/>
    <property type="match status" value="1"/>
</dbReference>
<dbReference type="CDD" id="cd00186">
    <property type="entry name" value="TOP1Ac"/>
    <property type="match status" value="1"/>
</dbReference>
<dbReference type="PROSITE" id="PS52039">
    <property type="entry name" value="TOPO_IA_2"/>
    <property type="match status" value="1"/>
</dbReference>